<reference evidence="1 2" key="1">
    <citation type="submission" date="2017-09" db="EMBL/GenBank/DDBJ databases">
        <title>Depth-based differentiation of microbial function through sediment-hosted aquifers and enrichment of novel symbionts in the deep terrestrial subsurface.</title>
        <authorList>
            <person name="Probst A.J."/>
            <person name="Ladd B."/>
            <person name="Jarett J.K."/>
            <person name="Geller-Mcgrath D.E."/>
            <person name="Sieber C.M."/>
            <person name="Emerson J.B."/>
            <person name="Anantharaman K."/>
            <person name="Thomas B.C."/>
            <person name="Malmstrom R."/>
            <person name="Stieglmeier M."/>
            <person name="Klingl A."/>
            <person name="Woyke T."/>
            <person name="Ryan C.M."/>
            <person name="Banfield J.F."/>
        </authorList>
    </citation>
    <scope>NUCLEOTIDE SEQUENCE [LARGE SCALE GENOMIC DNA]</scope>
    <source>
        <strain evidence="1">CG11_big_fil_rev_8_21_14_0_20_36_20</strain>
    </source>
</reference>
<name>A0A2H0NEE6_9BACT</name>
<accession>A0A2H0NEE6</accession>
<dbReference type="AlphaFoldDB" id="A0A2H0NEE6"/>
<dbReference type="EMBL" id="PCWQ01000006">
    <property type="protein sequence ID" value="PIR07234.1"/>
    <property type="molecule type" value="Genomic_DNA"/>
</dbReference>
<proteinExistence type="predicted"/>
<evidence type="ECO:0000313" key="2">
    <source>
        <dbReference type="Proteomes" id="UP000230564"/>
    </source>
</evidence>
<sequence>MVGHSAINMLFIVTSGSTLELIRKQPTLKITENKHGFNSLKPPEKCKRGFLYLKRRELLFKKVYKLSINKLEKRREIR</sequence>
<comment type="caution">
    <text evidence="1">The sequence shown here is derived from an EMBL/GenBank/DDBJ whole genome shotgun (WGS) entry which is preliminary data.</text>
</comment>
<protein>
    <submittedName>
        <fullName evidence="1">Uncharacterized protein</fullName>
    </submittedName>
</protein>
<gene>
    <name evidence="1" type="ORF">COV55_00635</name>
</gene>
<organism evidence="1 2">
    <name type="scientific">Candidatus Komeilibacteria bacterium CG11_big_fil_rev_8_21_14_0_20_36_20</name>
    <dbReference type="NCBI Taxonomy" id="1974477"/>
    <lineage>
        <taxon>Bacteria</taxon>
        <taxon>Candidatus Komeiliibacteriota</taxon>
    </lineage>
</organism>
<evidence type="ECO:0000313" key="1">
    <source>
        <dbReference type="EMBL" id="PIR07234.1"/>
    </source>
</evidence>
<dbReference type="Proteomes" id="UP000230564">
    <property type="component" value="Unassembled WGS sequence"/>
</dbReference>